<organism evidence="2 3">
    <name type="scientific">Rathayibacter tanaceti</name>
    <dbReference type="NCBI Taxonomy" id="1671680"/>
    <lineage>
        <taxon>Bacteria</taxon>
        <taxon>Bacillati</taxon>
        <taxon>Actinomycetota</taxon>
        <taxon>Actinomycetes</taxon>
        <taxon>Micrococcales</taxon>
        <taxon>Microbacteriaceae</taxon>
        <taxon>Rathayibacter</taxon>
    </lineage>
</organism>
<keyword evidence="2" id="KW-0547">Nucleotide-binding</keyword>
<name>A0A162IYQ8_9MICO</name>
<evidence type="ECO:0000313" key="3">
    <source>
        <dbReference type="Proteomes" id="UP000076717"/>
    </source>
</evidence>
<dbReference type="GO" id="GO:0005524">
    <property type="term" value="F:ATP binding"/>
    <property type="evidence" value="ECO:0007669"/>
    <property type="project" value="UniProtKB-KW"/>
</dbReference>
<reference evidence="2 3" key="1">
    <citation type="submission" date="2015-08" db="EMBL/GenBank/DDBJ databases">
        <title>Draft Genome Sequence of Rathayibacter sp. Strain VKM Ac-2596 Isolated from Leaf Gall Induced by Plant-Parasitic Nematodes.</title>
        <authorList>
            <person name="Vasilenko O.V."/>
            <person name="Starodumova I.P."/>
            <person name="Tarlachkov S.V."/>
            <person name="Dorofeeva L.V."/>
            <person name="Evtushenko L.I."/>
        </authorList>
    </citation>
    <scope>NUCLEOTIDE SEQUENCE [LARGE SCALE GENOMIC DNA]</scope>
    <source>
        <strain evidence="2 3">VKM Ac-2596</strain>
    </source>
</reference>
<keyword evidence="2" id="KW-0067">ATP-binding</keyword>
<sequence length="159" mass="17597">MLVTGGSGSGKTTLAHALVRFLDHSGSYLLGGVEARTLPQAAVRRVVGLAEQQPYLFDDTIRQNLLFARPEADAAVLEDVLERVGLASWVAPAAGWMRGSASGARSSRAARPSGSPWHGRCWPTSTCWCWMSRQPRSTRRWRMLCWPICCAPRRGERWC</sequence>
<dbReference type="Proteomes" id="UP000076717">
    <property type="component" value="Unassembled WGS sequence"/>
</dbReference>
<dbReference type="InterPro" id="IPR003439">
    <property type="entry name" value="ABC_transporter-like_ATP-bd"/>
</dbReference>
<keyword evidence="3" id="KW-1185">Reference proteome</keyword>
<dbReference type="PANTHER" id="PTHR43394:SF1">
    <property type="entry name" value="ATP-BINDING CASSETTE SUB-FAMILY B MEMBER 10, MITOCHONDRIAL"/>
    <property type="match status" value="1"/>
</dbReference>
<dbReference type="GO" id="GO:0016887">
    <property type="term" value="F:ATP hydrolysis activity"/>
    <property type="evidence" value="ECO:0007669"/>
    <property type="project" value="InterPro"/>
</dbReference>
<dbReference type="Pfam" id="PF00005">
    <property type="entry name" value="ABC_tran"/>
    <property type="match status" value="1"/>
</dbReference>
<dbReference type="EC" id="3.6.3.-" evidence="2"/>
<feature type="domain" description="ABC transporter" evidence="1">
    <location>
        <begin position="3"/>
        <end position="90"/>
    </location>
</feature>
<dbReference type="EMBL" id="LIIN01000234">
    <property type="protein sequence ID" value="KZX19717.1"/>
    <property type="molecule type" value="Genomic_DNA"/>
</dbReference>
<evidence type="ECO:0000259" key="1">
    <source>
        <dbReference type="Pfam" id="PF00005"/>
    </source>
</evidence>
<protein>
    <submittedName>
        <fullName evidence="2">Putative multidrug export ATP-binding/permease protein</fullName>
        <ecNumber evidence="2">3.6.3.-</ecNumber>
    </submittedName>
</protein>
<dbReference type="InterPro" id="IPR039421">
    <property type="entry name" value="Type_1_exporter"/>
</dbReference>
<gene>
    <name evidence="2" type="ORF">ACH61_03189</name>
</gene>
<keyword evidence="2" id="KW-0378">Hydrolase</keyword>
<dbReference type="PANTHER" id="PTHR43394">
    <property type="entry name" value="ATP-DEPENDENT PERMEASE MDL1, MITOCHONDRIAL"/>
    <property type="match status" value="1"/>
</dbReference>
<dbReference type="GO" id="GO:0015421">
    <property type="term" value="F:ABC-type oligopeptide transporter activity"/>
    <property type="evidence" value="ECO:0007669"/>
    <property type="project" value="TreeGrafter"/>
</dbReference>
<dbReference type="SUPFAM" id="SSF52540">
    <property type="entry name" value="P-loop containing nucleoside triphosphate hydrolases"/>
    <property type="match status" value="1"/>
</dbReference>
<dbReference type="InterPro" id="IPR027417">
    <property type="entry name" value="P-loop_NTPase"/>
</dbReference>
<dbReference type="Gene3D" id="3.40.50.300">
    <property type="entry name" value="P-loop containing nucleotide triphosphate hydrolases"/>
    <property type="match status" value="1"/>
</dbReference>
<dbReference type="PATRIC" id="fig|1671680.3.peg.3453"/>
<dbReference type="AlphaFoldDB" id="A0A162IYQ8"/>
<evidence type="ECO:0000313" key="2">
    <source>
        <dbReference type="EMBL" id="KZX19717.1"/>
    </source>
</evidence>
<accession>A0A162IYQ8</accession>
<comment type="caution">
    <text evidence="2">The sequence shown here is derived from an EMBL/GenBank/DDBJ whole genome shotgun (WGS) entry which is preliminary data.</text>
</comment>
<proteinExistence type="predicted"/>